<dbReference type="InterPro" id="IPR000818">
    <property type="entry name" value="TEA/ATTS_dom"/>
</dbReference>
<sequence>MDLEHIREYLKDLDLEGYLRASASPNNMSGQEVWPSHVEDSFLEAVQLFATVGQRKYQIDDSDSNEKPAELLGRNDIISRYIYMKTKEFRARKQVSSHIQVWAHCKKPPSNHEMDIASFQEIQKVFRLYYSRPSTEFGQPKKKIKVEKSSEVTSFVSCRGSDFDAKKRKRSVTPNTLGLGVGRSAGYGSIPCTRVTSMDPTKLRESTNSLIQTSYGFGGAPIPQRSLSVHAPFFNGAFPTSRIGVGRDFSGNPGIDGRPRNLAKQSSPFVAQNSYYPETWFTGLDIANTKIAPSDEPVAYRGTCTSRPLAADGNPGLGIPDSISGTSFSSTDLPTMTPESSGSLSNTFYEDAVSYNMQGEACDRLINQGLIEQWCSGAFVNSWSDFCSISPDMALNGSLATSSASNSIDPAFLKSTSDQALHSTPSTNSDEQSDYPYLGEWLSILRKVVDGQEPRVC</sequence>
<dbReference type="OrthoDB" id="10006572at2759"/>
<dbReference type="GO" id="GO:0005634">
    <property type="term" value="C:nucleus"/>
    <property type="evidence" value="ECO:0007669"/>
    <property type="project" value="UniProtKB-SubCell"/>
</dbReference>
<dbReference type="Proteomes" id="UP001150538">
    <property type="component" value="Unassembled WGS sequence"/>
</dbReference>
<comment type="caution">
    <text evidence="8">The sequence shown here is derived from an EMBL/GenBank/DDBJ whole genome shotgun (WGS) entry which is preliminary data.</text>
</comment>
<gene>
    <name evidence="8" type="ORF">H4219_001545</name>
</gene>
<evidence type="ECO:0000313" key="9">
    <source>
        <dbReference type="Proteomes" id="UP001150538"/>
    </source>
</evidence>
<dbReference type="SMART" id="SM00426">
    <property type="entry name" value="TEA"/>
    <property type="match status" value="1"/>
</dbReference>
<comment type="similarity">
    <text evidence="2">Belongs to the TEC1 family.</text>
</comment>
<keyword evidence="9" id="KW-1185">Reference proteome</keyword>
<dbReference type="InterPro" id="IPR050937">
    <property type="entry name" value="TEC1_TEAD_TF"/>
</dbReference>
<evidence type="ECO:0000256" key="4">
    <source>
        <dbReference type="ARBA" id="ARBA00023163"/>
    </source>
</evidence>
<dbReference type="InterPro" id="IPR038096">
    <property type="entry name" value="TEA/ATTS_sf"/>
</dbReference>
<dbReference type="PANTHER" id="PTHR11834">
    <property type="entry name" value="TRANSCRIPTIONAL ENHANCER FACTOR TEF RELATED"/>
    <property type="match status" value="1"/>
</dbReference>
<evidence type="ECO:0000256" key="2">
    <source>
        <dbReference type="ARBA" id="ARBA00008421"/>
    </source>
</evidence>
<protein>
    <recommendedName>
        <fullName evidence="7">TEA domain-containing protein</fullName>
    </recommendedName>
</protein>
<feature type="domain" description="TEA" evidence="7">
    <location>
        <begin position="27"/>
        <end position="109"/>
    </location>
</feature>
<dbReference type="GO" id="GO:0000978">
    <property type="term" value="F:RNA polymerase II cis-regulatory region sequence-specific DNA binding"/>
    <property type="evidence" value="ECO:0007669"/>
    <property type="project" value="TreeGrafter"/>
</dbReference>
<evidence type="ECO:0000256" key="6">
    <source>
        <dbReference type="PROSITE-ProRule" id="PRU00505"/>
    </source>
</evidence>
<reference evidence="8" key="1">
    <citation type="submission" date="2022-07" db="EMBL/GenBank/DDBJ databases">
        <title>Phylogenomic reconstructions and comparative analyses of Kickxellomycotina fungi.</title>
        <authorList>
            <person name="Reynolds N.K."/>
            <person name="Stajich J.E."/>
            <person name="Barry K."/>
            <person name="Grigoriev I.V."/>
            <person name="Crous P."/>
            <person name="Smith M.E."/>
        </authorList>
    </citation>
    <scope>NUCLEOTIDE SEQUENCE</scope>
    <source>
        <strain evidence="8">NBRC 100468</strain>
    </source>
</reference>
<dbReference type="GO" id="GO:0005667">
    <property type="term" value="C:transcription regulator complex"/>
    <property type="evidence" value="ECO:0007669"/>
    <property type="project" value="TreeGrafter"/>
</dbReference>
<evidence type="ECO:0000256" key="1">
    <source>
        <dbReference type="ARBA" id="ARBA00004123"/>
    </source>
</evidence>
<evidence type="ECO:0000256" key="3">
    <source>
        <dbReference type="ARBA" id="ARBA00023015"/>
    </source>
</evidence>
<proteinExistence type="inferred from homology"/>
<dbReference type="GO" id="GO:0000981">
    <property type="term" value="F:DNA-binding transcription factor activity, RNA polymerase II-specific"/>
    <property type="evidence" value="ECO:0007669"/>
    <property type="project" value="TreeGrafter"/>
</dbReference>
<accession>A0A9W8A0A2</accession>
<feature type="DNA-binding region" description="TEA" evidence="6">
    <location>
        <begin position="27"/>
        <end position="109"/>
    </location>
</feature>
<dbReference type="Gene3D" id="6.10.20.40">
    <property type="entry name" value="TEA/ATTS domain"/>
    <property type="match status" value="1"/>
</dbReference>
<evidence type="ECO:0000256" key="5">
    <source>
        <dbReference type="ARBA" id="ARBA00023242"/>
    </source>
</evidence>
<organism evidence="8 9">
    <name type="scientific">Mycoemilia scoparia</name>
    <dbReference type="NCBI Taxonomy" id="417184"/>
    <lineage>
        <taxon>Eukaryota</taxon>
        <taxon>Fungi</taxon>
        <taxon>Fungi incertae sedis</taxon>
        <taxon>Zoopagomycota</taxon>
        <taxon>Kickxellomycotina</taxon>
        <taxon>Kickxellomycetes</taxon>
        <taxon>Kickxellales</taxon>
        <taxon>Kickxellaceae</taxon>
        <taxon>Mycoemilia</taxon>
    </lineage>
</organism>
<keyword evidence="4" id="KW-0804">Transcription</keyword>
<evidence type="ECO:0000259" key="7">
    <source>
        <dbReference type="PROSITE" id="PS51088"/>
    </source>
</evidence>
<dbReference type="AlphaFoldDB" id="A0A9W8A0A2"/>
<evidence type="ECO:0000313" key="8">
    <source>
        <dbReference type="EMBL" id="KAJ1920172.1"/>
    </source>
</evidence>
<comment type="subcellular location">
    <subcellularLocation>
        <location evidence="1">Nucleus</location>
    </subcellularLocation>
</comment>
<dbReference type="EMBL" id="JANBPU010000017">
    <property type="protein sequence ID" value="KAJ1920172.1"/>
    <property type="molecule type" value="Genomic_DNA"/>
</dbReference>
<keyword evidence="3" id="KW-0805">Transcription regulation</keyword>
<dbReference type="PANTHER" id="PTHR11834:SF0">
    <property type="entry name" value="PROTEIN SCALLOPED"/>
    <property type="match status" value="1"/>
</dbReference>
<dbReference type="PROSITE" id="PS51088">
    <property type="entry name" value="TEA_2"/>
    <property type="match status" value="1"/>
</dbReference>
<dbReference type="Pfam" id="PF01285">
    <property type="entry name" value="TEA"/>
    <property type="match status" value="1"/>
</dbReference>
<name>A0A9W8A0A2_9FUNG</name>
<keyword evidence="5" id="KW-0539">Nucleus</keyword>